<keyword evidence="1" id="KW-0732">Signal</keyword>
<dbReference type="Pfam" id="PF00149">
    <property type="entry name" value="Metallophos"/>
    <property type="match status" value="1"/>
</dbReference>
<evidence type="ECO:0000259" key="2">
    <source>
        <dbReference type="Pfam" id="PF00149"/>
    </source>
</evidence>
<comment type="caution">
    <text evidence="3">The sequence shown here is derived from an EMBL/GenBank/DDBJ whole genome shotgun (WGS) entry which is preliminary data.</text>
</comment>
<dbReference type="RefSeq" id="WP_216254838.1">
    <property type="nucleotide sequence ID" value="NZ_JAZHFS010000032.1"/>
</dbReference>
<proteinExistence type="predicted"/>
<protein>
    <submittedName>
        <fullName evidence="3">Metallophosphoesterase</fullName>
    </submittedName>
</protein>
<sequence length="277" mass="29908">MKIKKFSKLVSIIIALTLTVSLYSSATVYADTTRNNNYIGVTSDIHGNISNLTTWLSNLKNTSTSLDYMIFGGDYAGPKDAASCTSAVSSQYKGTSSILTKGNHEVGKGGTYASGLVVNNSNYAVYVMDSSSKSFTTTDMDNIKSSLNSINPSTPVFVVSHCPIHYFKKRTTGNASTLVNLLNNHSNVIFIWGHNHTVHDTNYGKVKISGDTIQCSSSTSVVPIKFTYANMGAMKQGNNGAYGLLINLIKESDSTKIKFDYKDLSGKTVSNYSVTIS</sequence>
<dbReference type="InterPro" id="IPR004843">
    <property type="entry name" value="Calcineurin-like_PHP"/>
</dbReference>
<dbReference type="EMBL" id="JAZHFS010000032">
    <property type="protein sequence ID" value="MEF2114864.1"/>
    <property type="molecule type" value="Genomic_DNA"/>
</dbReference>
<feature type="domain" description="Calcineurin-like phosphoesterase" evidence="2">
    <location>
        <begin position="39"/>
        <end position="197"/>
    </location>
</feature>
<feature type="signal peptide" evidence="1">
    <location>
        <begin position="1"/>
        <end position="26"/>
    </location>
</feature>
<evidence type="ECO:0000313" key="3">
    <source>
        <dbReference type="EMBL" id="MEF2114864.1"/>
    </source>
</evidence>
<reference evidence="3 4" key="1">
    <citation type="submission" date="2023-11" db="EMBL/GenBank/DDBJ databases">
        <title>Draft genome sequence of a psychrophilic Clostridium strain from permafrost water brine.</title>
        <authorList>
            <person name="Shcherbakova V.A."/>
            <person name="Trubitsyn V.E."/>
            <person name="Zakharyuk A.G."/>
        </authorList>
    </citation>
    <scope>NUCLEOTIDE SEQUENCE [LARGE SCALE GENOMIC DNA]</scope>
    <source>
        <strain evidence="3 4">14F</strain>
    </source>
</reference>
<keyword evidence="4" id="KW-1185">Reference proteome</keyword>
<feature type="chain" id="PRO_5047299383" evidence="1">
    <location>
        <begin position="27"/>
        <end position="277"/>
    </location>
</feature>
<dbReference type="Proteomes" id="UP001498469">
    <property type="component" value="Unassembled WGS sequence"/>
</dbReference>
<accession>A0ABU7UVM2</accession>
<name>A0ABU7UVM2_9CLOT</name>
<gene>
    <name evidence="3" type="ORF">SJI18_21485</name>
</gene>
<evidence type="ECO:0000313" key="4">
    <source>
        <dbReference type="Proteomes" id="UP001498469"/>
    </source>
</evidence>
<dbReference type="CDD" id="cd00838">
    <property type="entry name" value="MPP_superfamily"/>
    <property type="match status" value="1"/>
</dbReference>
<evidence type="ECO:0000256" key="1">
    <source>
        <dbReference type="SAM" id="SignalP"/>
    </source>
</evidence>
<organism evidence="3 4">
    <name type="scientific">Clostridium frigoriphilum</name>
    <dbReference type="NCBI Taxonomy" id="443253"/>
    <lineage>
        <taxon>Bacteria</taxon>
        <taxon>Bacillati</taxon>
        <taxon>Bacillota</taxon>
        <taxon>Clostridia</taxon>
        <taxon>Eubacteriales</taxon>
        <taxon>Clostridiaceae</taxon>
        <taxon>Clostridium</taxon>
    </lineage>
</organism>